<evidence type="ECO:0000313" key="2">
    <source>
        <dbReference type="EMBL" id="KAK2031816.1"/>
    </source>
</evidence>
<accession>A0AAD9HME1</accession>
<dbReference type="EMBL" id="MU842836">
    <property type="protein sequence ID" value="KAK2031816.1"/>
    <property type="molecule type" value="Genomic_DNA"/>
</dbReference>
<comment type="caution">
    <text evidence="2">The sequence shown here is derived from an EMBL/GenBank/DDBJ whole genome shotgun (WGS) entry which is preliminary data.</text>
</comment>
<feature type="compositionally biased region" description="Polar residues" evidence="1">
    <location>
        <begin position="8"/>
        <end position="29"/>
    </location>
</feature>
<dbReference type="Proteomes" id="UP001232148">
    <property type="component" value="Unassembled WGS sequence"/>
</dbReference>
<sequence>MALHISDISFNPTPTRSGSSDISDTTPALESTVREGCSRLAARRRASGMVRHGNVLALVPEAWQPGL</sequence>
<keyword evidence="3" id="KW-1185">Reference proteome</keyword>
<organism evidence="2 3">
    <name type="scientific">Colletotrichum zoysiae</name>
    <dbReference type="NCBI Taxonomy" id="1216348"/>
    <lineage>
        <taxon>Eukaryota</taxon>
        <taxon>Fungi</taxon>
        <taxon>Dikarya</taxon>
        <taxon>Ascomycota</taxon>
        <taxon>Pezizomycotina</taxon>
        <taxon>Sordariomycetes</taxon>
        <taxon>Hypocreomycetidae</taxon>
        <taxon>Glomerellales</taxon>
        <taxon>Glomerellaceae</taxon>
        <taxon>Colletotrichum</taxon>
        <taxon>Colletotrichum graminicola species complex</taxon>
    </lineage>
</organism>
<gene>
    <name evidence="2" type="ORF">LX32DRAFT_636846</name>
</gene>
<proteinExistence type="predicted"/>
<reference evidence="2" key="1">
    <citation type="submission" date="2021-06" db="EMBL/GenBank/DDBJ databases">
        <title>Comparative genomics, transcriptomics and evolutionary studies reveal genomic signatures of adaptation to plant cell wall in hemibiotrophic fungi.</title>
        <authorList>
            <consortium name="DOE Joint Genome Institute"/>
            <person name="Baroncelli R."/>
            <person name="Diaz J.F."/>
            <person name="Benocci T."/>
            <person name="Peng M."/>
            <person name="Battaglia E."/>
            <person name="Haridas S."/>
            <person name="Andreopoulos W."/>
            <person name="Labutti K."/>
            <person name="Pangilinan J."/>
            <person name="Floch G.L."/>
            <person name="Makela M.R."/>
            <person name="Henrissat B."/>
            <person name="Grigoriev I.V."/>
            <person name="Crouch J.A."/>
            <person name="De Vries R.P."/>
            <person name="Sukno S.A."/>
            <person name="Thon M.R."/>
        </authorList>
    </citation>
    <scope>NUCLEOTIDE SEQUENCE</scope>
    <source>
        <strain evidence="2">MAFF235873</strain>
    </source>
</reference>
<dbReference type="AlphaFoldDB" id="A0AAD9HME1"/>
<name>A0AAD9HME1_9PEZI</name>
<protein>
    <submittedName>
        <fullName evidence="2">Uncharacterized protein</fullName>
    </submittedName>
</protein>
<feature type="region of interest" description="Disordered" evidence="1">
    <location>
        <begin position="1"/>
        <end position="34"/>
    </location>
</feature>
<evidence type="ECO:0000256" key="1">
    <source>
        <dbReference type="SAM" id="MobiDB-lite"/>
    </source>
</evidence>
<evidence type="ECO:0000313" key="3">
    <source>
        <dbReference type="Proteomes" id="UP001232148"/>
    </source>
</evidence>